<name>A0AAE0N1F6_9PEZI</name>
<dbReference type="AlphaFoldDB" id="A0AAE0N1F6"/>
<comment type="caution">
    <text evidence="1">The sequence shown here is derived from an EMBL/GenBank/DDBJ whole genome shotgun (WGS) entry which is preliminary data.</text>
</comment>
<accession>A0AAE0N1F6</accession>
<dbReference type="EMBL" id="JAULSN010000007">
    <property type="protein sequence ID" value="KAK3366690.1"/>
    <property type="molecule type" value="Genomic_DNA"/>
</dbReference>
<reference evidence="1" key="1">
    <citation type="journal article" date="2023" name="Mol. Phylogenet. Evol.">
        <title>Genome-scale phylogeny and comparative genomics of the fungal order Sordariales.</title>
        <authorList>
            <person name="Hensen N."/>
            <person name="Bonometti L."/>
            <person name="Westerberg I."/>
            <person name="Brannstrom I.O."/>
            <person name="Guillou S."/>
            <person name="Cros-Aarteil S."/>
            <person name="Calhoun S."/>
            <person name="Haridas S."/>
            <person name="Kuo A."/>
            <person name="Mondo S."/>
            <person name="Pangilinan J."/>
            <person name="Riley R."/>
            <person name="LaButti K."/>
            <person name="Andreopoulos B."/>
            <person name="Lipzen A."/>
            <person name="Chen C."/>
            <person name="Yan M."/>
            <person name="Daum C."/>
            <person name="Ng V."/>
            <person name="Clum A."/>
            <person name="Steindorff A."/>
            <person name="Ohm R.A."/>
            <person name="Martin F."/>
            <person name="Silar P."/>
            <person name="Natvig D.O."/>
            <person name="Lalanne C."/>
            <person name="Gautier V."/>
            <person name="Ament-Velasquez S.L."/>
            <person name="Kruys A."/>
            <person name="Hutchinson M.I."/>
            <person name="Powell A.J."/>
            <person name="Barry K."/>
            <person name="Miller A.N."/>
            <person name="Grigoriev I.V."/>
            <person name="Debuchy R."/>
            <person name="Gladieux P."/>
            <person name="Hiltunen Thoren M."/>
            <person name="Johannesson H."/>
        </authorList>
    </citation>
    <scope>NUCLEOTIDE SEQUENCE</scope>
    <source>
        <strain evidence="1">CBS 958.72</strain>
    </source>
</reference>
<organism evidence="1 2">
    <name type="scientific">Lasiosphaeria ovina</name>
    <dbReference type="NCBI Taxonomy" id="92902"/>
    <lineage>
        <taxon>Eukaryota</taxon>
        <taxon>Fungi</taxon>
        <taxon>Dikarya</taxon>
        <taxon>Ascomycota</taxon>
        <taxon>Pezizomycotina</taxon>
        <taxon>Sordariomycetes</taxon>
        <taxon>Sordariomycetidae</taxon>
        <taxon>Sordariales</taxon>
        <taxon>Lasiosphaeriaceae</taxon>
        <taxon>Lasiosphaeria</taxon>
    </lineage>
</organism>
<sequence>YLQSVTIPDLDEVGRHECAKEIRHLRGQEVKYILQWLRHAKGVSKILTLQVLDSRSRPHSEGAIEEAMDGIHIEELDWKKMDMSIKTLRRVARSAHTLHFYASGSWTPIYHWTGAHGFESLPVSKMMPTQCFYISNGFGDSTCKTSTSP</sequence>
<proteinExistence type="predicted"/>
<protein>
    <submittedName>
        <fullName evidence="1">Uncharacterized protein</fullName>
    </submittedName>
</protein>
<gene>
    <name evidence="1" type="ORF">B0T24DRAFT_708945</name>
</gene>
<feature type="non-terminal residue" evidence="1">
    <location>
        <position position="1"/>
    </location>
</feature>
<reference evidence="1" key="2">
    <citation type="submission" date="2023-06" db="EMBL/GenBank/DDBJ databases">
        <authorList>
            <consortium name="Lawrence Berkeley National Laboratory"/>
            <person name="Haridas S."/>
            <person name="Hensen N."/>
            <person name="Bonometti L."/>
            <person name="Westerberg I."/>
            <person name="Brannstrom I.O."/>
            <person name="Guillou S."/>
            <person name="Cros-Aarteil S."/>
            <person name="Calhoun S."/>
            <person name="Kuo A."/>
            <person name="Mondo S."/>
            <person name="Pangilinan J."/>
            <person name="Riley R."/>
            <person name="Labutti K."/>
            <person name="Andreopoulos B."/>
            <person name="Lipzen A."/>
            <person name="Chen C."/>
            <person name="Yanf M."/>
            <person name="Daum C."/>
            <person name="Ng V."/>
            <person name="Clum A."/>
            <person name="Steindorff A."/>
            <person name="Ohm R."/>
            <person name="Martin F."/>
            <person name="Silar P."/>
            <person name="Natvig D."/>
            <person name="Lalanne C."/>
            <person name="Gautier V."/>
            <person name="Ament-Velasquez S.L."/>
            <person name="Kruys A."/>
            <person name="Hutchinson M.I."/>
            <person name="Powell A.J."/>
            <person name="Barry K."/>
            <person name="Miller A.N."/>
            <person name="Grigoriev I.V."/>
            <person name="Debuchy R."/>
            <person name="Gladieux P."/>
            <person name="Thoren M.H."/>
            <person name="Johannesson H."/>
        </authorList>
    </citation>
    <scope>NUCLEOTIDE SEQUENCE</scope>
    <source>
        <strain evidence="1">CBS 958.72</strain>
    </source>
</reference>
<dbReference type="Proteomes" id="UP001287356">
    <property type="component" value="Unassembled WGS sequence"/>
</dbReference>
<evidence type="ECO:0000313" key="2">
    <source>
        <dbReference type="Proteomes" id="UP001287356"/>
    </source>
</evidence>
<evidence type="ECO:0000313" key="1">
    <source>
        <dbReference type="EMBL" id="KAK3366690.1"/>
    </source>
</evidence>
<keyword evidence="2" id="KW-1185">Reference proteome</keyword>